<dbReference type="AlphaFoldDB" id="A0AAC9XNQ8"/>
<organism evidence="2 3">
    <name type="scientific">Shewanella marisflavi</name>
    <dbReference type="NCBI Taxonomy" id="260364"/>
    <lineage>
        <taxon>Bacteria</taxon>
        <taxon>Pseudomonadati</taxon>
        <taxon>Pseudomonadota</taxon>
        <taxon>Gammaproteobacteria</taxon>
        <taxon>Alteromonadales</taxon>
        <taxon>Shewanellaceae</taxon>
        <taxon>Shewanella</taxon>
    </lineage>
</organism>
<sequence>MKKFVLACLLFPMLLLCGCGSASLEDYSDTSPALHLDEFFDGKLTAYGIVLDRSGTLLRRFEVDILAHWQGEKGEIKEWFLFDDGEKTQRTWQLTKLDENSYQGSAEDVVGTAFGRTRGAALFWQYELEIPVDGEIYQVTLDDWMFLLDDKRLFNKTEMSKFGIKVGEVILYIEKH</sequence>
<dbReference type="Proteomes" id="UP000198233">
    <property type="component" value="Chromosome"/>
</dbReference>
<evidence type="ECO:0008006" key="4">
    <source>
        <dbReference type="Google" id="ProtNLM"/>
    </source>
</evidence>
<gene>
    <name evidence="2" type="ORF">CFF01_11920</name>
</gene>
<dbReference type="Pfam" id="PF12915">
    <property type="entry name" value="DUF3833"/>
    <property type="match status" value="1"/>
</dbReference>
<evidence type="ECO:0000256" key="1">
    <source>
        <dbReference type="SAM" id="SignalP"/>
    </source>
</evidence>
<protein>
    <recommendedName>
        <fullName evidence="4">DUF3833 domain-containing protein</fullName>
    </recommendedName>
</protein>
<evidence type="ECO:0000313" key="3">
    <source>
        <dbReference type="Proteomes" id="UP000198233"/>
    </source>
</evidence>
<keyword evidence="1" id="KW-0732">Signal</keyword>
<dbReference type="EMBL" id="CP022272">
    <property type="protein sequence ID" value="ASJ97236.1"/>
    <property type="molecule type" value="Genomic_DNA"/>
</dbReference>
<accession>A0AAC9XNQ8</accession>
<dbReference type="RefSeq" id="WP_088904930.1">
    <property type="nucleotide sequence ID" value="NZ_CP022272.1"/>
</dbReference>
<name>A0AAC9XNQ8_9GAMM</name>
<proteinExistence type="predicted"/>
<dbReference type="InterPro" id="IPR024409">
    <property type="entry name" value="DUF3833"/>
</dbReference>
<feature type="chain" id="PRO_5041909965" description="DUF3833 domain-containing protein" evidence="1">
    <location>
        <begin position="25"/>
        <end position="176"/>
    </location>
</feature>
<dbReference type="PROSITE" id="PS51257">
    <property type="entry name" value="PROKAR_LIPOPROTEIN"/>
    <property type="match status" value="1"/>
</dbReference>
<feature type="signal peptide" evidence="1">
    <location>
        <begin position="1"/>
        <end position="24"/>
    </location>
</feature>
<dbReference type="KEGG" id="smav:CFF01_11920"/>
<reference evidence="2 3" key="1">
    <citation type="submission" date="2017-06" db="EMBL/GenBank/DDBJ databases">
        <title>Complete genome sequence of Shewanella marisflavi EP1 associated with anaerobic 2,4-dinitrotoluene reduction and salt tolerance.</title>
        <authorList>
            <person name="Huang J."/>
        </authorList>
    </citation>
    <scope>NUCLEOTIDE SEQUENCE [LARGE SCALE GENOMIC DNA]</scope>
    <source>
        <strain evidence="2 3">EP1</strain>
    </source>
</reference>
<evidence type="ECO:0000313" key="2">
    <source>
        <dbReference type="EMBL" id="ASJ97236.1"/>
    </source>
</evidence>